<gene>
    <name evidence="1" type="ORF">HNR73_007649</name>
</gene>
<protein>
    <submittedName>
        <fullName evidence="1">Uncharacterized protein</fullName>
    </submittedName>
</protein>
<organism evidence="1 2">
    <name type="scientific">Phytomonospora endophytica</name>
    <dbReference type="NCBI Taxonomy" id="714109"/>
    <lineage>
        <taxon>Bacteria</taxon>
        <taxon>Bacillati</taxon>
        <taxon>Actinomycetota</taxon>
        <taxon>Actinomycetes</taxon>
        <taxon>Micromonosporales</taxon>
        <taxon>Micromonosporaceae</taxon>
        <taxon>Phytomonospora</taxon>
    </lineage>
</organism>
<evidence type="ECO:0000313" key="2">
    <source>
        <dbReference type="Proteomes" id="UP000548476"/>
    </source>
</evidence>
<keyword evidence="2" id="KW-1185">Reference proteome</keyword>
<dbReference type="Proteomes" id="UP000548476">
    <property type="component" value="Unassembled WGS sequence"/>
</dbReference>
<comment type="caution">
    <text evidence="1">The sequence shown here is derived from an EMBL/GenBank/DDBJ whole genome shotgun (WGS) entry which is preliminary data.</text>
</comment>
<accession>A0A841FR29</accession>
<dbReference type="RefSeq" id="WP_184792834.1">
    <property type="nucleotide sequence ID" value="NZ_BONT01000101.1"/>
</dbReference>
<proteinExistence type="predicted"/>
<sequence>MSTNADLAHQLLVTLCHRYAFGDVRALLPALDLSGPKLARLRRLCLFGQRLADLDAEDFDMEGLEGAAPDLRALIARAKRCRMPQEPGEADRGALRTMRPAFGLLLEVFEARWRRGDMAGLVSCAHIMSEYLPLLVWESVWGHAADPALLPATVDVMGSRFGDRQAQEERRCDHNRTDAGATQRALKVASGPGEGWRAYLDRQHSNVSHALAVCAARCRQRCGVVNCLEKPVQESLEDRCSVALAFGDSALIRLRHAAPVGHGFGVPSREEVSEVWARSREAIAKRGDIGAAVAADDGYCLPGLPSLFSAIAGVPLEPDTLLRDVAELAVRTLSER</sequence>
<evidence type="ECO:0000313" key="1">
    <source>
        <dbReference type="EMBL" id="MBB6039751.1"/>
    </source>
</evidence>
<dbReference type="AlphaFoldDB" id="A0A841FR29"/>
<name>A0A841FR29_9ACTN</name>
<reference evidence="1 2" key="1">
    <citation type="submission" date="2020-08" db="EMBL/GenBank/DDBJ databases">
        <title>Genomic Encyclopedia of Type Strains, Phase IV (KMG-IV): sequencing the most valuable type-strain genomes for metagenomic binning, comparative biology and taxonomic classification.</title>
        <authorList>
            <person name="Goeker M."/>
        </authorList>
    </citation>
    <scope>NUCLEOTIDE SEQUENCE [LARGE SCALE GENOMIC DNA]</scope>
    <source>
        <strain evidence="1 2">YIM 65646</strain>
    </source>
</reference>
<dbReference type="EMBL" id="JACHGT010000025">
    <property type="protein sequence ID" value="MBB6039751.1"/>
    <property type="molecule type" value="Genomic_DNA"/>
</dbReference>